<evidence type="ECO:0000256" key="5">
    <source>
        <dbReference type="SAM" id="Phobius"/>
    </source>
</evidence>
<dbReference type="InterPro" id="IPR052527">
    <property type="entry name" value="Metal_cation-efflux_comp"/>
</dbReference>
<keyword evidence="7" id="KW-1185">Reference proteome</keyword>
<evidence type="ECO:0000256" key="2">
    <source>
        <dbReference type="ARBA" id="ARBA00022692"/>
    </source>
</evidence>
<accession>A0A418YGC0</accession>
<name>A0A418YGC0_9GAMM</name>
<dbReference type="GO" id="GO:0032259">
    <property type="term" value="P:methylation"/>
    <property type="evidence" value="ECO:0007669"/>
    <property type="project" value="UniProtKB-KW"/>
</dbReference>
<keyword evidence="4 5" id="KW-0472">Membrane</keyword>
<keyword evidence="6" id="KW-0489">Methyltransferase</keyword>
<dbReference type="Gene3D" id="1.20.120.1630">
    <property type="match status" value="1"/>
</dbReference>
<dbReference type="PANTHER" id="PTHR43847:SF1">
    <property type="entry name" value="BLL3993 PROTEIN"/>
    <property type="match status" value="1"/>
</dbReference>
<dbReference type="RefSeq" id="WP_119910069.1">
    <property type="nucleotide sequence ID" value="NZ_QZCH01000007.1"/>
</dbReference>
<keyword evidence="2 5" id="KW-0812">Transmembrane</keyword>
<organism evidence="6 7">
    <name type="scientific">Motilimonas pumila</name>
    <dbReference type="NCBI Taxonomy" id="2303987"/>
    <lineage>
        <taxon>Bacteria</taxon>
        <taxon>Pseudomonadati</taxon>
        <taxon>Pseudomonadota</taxon>
        <taxon>Gammaproteobacteria</taxon>
        <taxon>Alteromonadales</taxon>
        <taxon>Alteromonadales genera incertae sedis</taxon>
        <taxon>Motilimonas</taxon>
    </lineage>
</organism>
<protein>
    <submittedName>
        <fullName evidence="6">Isoprenylcysteine carboxylmethyltransferase family protein</fullName>
    </submittedName>
</protein>
<dbReference type="AlphaFoldDB" id="A0A418YGC0"/>
<dbReference type="Proteomes" id="UP000283255">
    <property type="component" value="Unassembled WGS sequence"/>
</dbReference>
<comment type="subcellular location">
    <subcellularLocation>
        <location evidence="1">Endomembrane system</location>
        <topology evidence="1">Multi-pass membrane protein</topology>
    </subcellularLocation>
</comment>
<feature type="transmembrane region" description="Helical" evidence="5">
    <location>
        <begin position="17"/>
        <end position="36"/>
    </location>
</feature>
<evidence type="ECO:0000256" key="4">
    <source>
        <dbReference type="ARBA" id="ARBA00023136"/>
    </source>
</evidence>
<evidence type="ECO:0000256" key="3">
    <source>
        <dbReference type="ARBA" id="ARBA00022989"/>
    </source>
</evidence>
<feature type="transmembrane region" description="Helical" evidence="5">
    <location>
        <begin position="150"/>
        <end position="177"/>
    </location>
</feature>
<dbReference type="InterPro" id="IPR007318">
    <property type="entry name" value="Phopholipid_MeTrfase"/>
</dbReference>
<sequence length="210" mass="24193">MTHLSPLSAEVLAFSRLYLAAFFTFVAVFYTARIILIKPQVSSGEVIFPGQRFSASWWNHMLFKSFRAAIWFICVGRLFAPHWDQYLGIIAPLIQPLIQCLGFVLLTVGFAITAVVHWKMGTIWRSGVDPRGPVRLIQTGLYRYSRNPMFVCVALAQLGFFLALPSVFTLVCLVIGWSTLYRQTLVEEHHLEQAFTQEYRHYKTTVRRWV</sequence>
<feature type="transmembrane region" description="Helical" evidence="5">
    <location>
        <begin position="57"/>
        <end position="80"/>
    </location>
</feature>
<keyword evidence="3 5" id="KW-1133">Transmembrane helix</keyword>
<dbReference type="PANTHER" id="PTHR43847">
    <property type="entry name" value="BLL3993 PROTEIN"/>
    <property type="match status" value="1"/>
</dbReference>
<evidence type="ECO:0000313" key="6">
    <source>
        <dbReference type="EMBL" id="RJG48628.1"/>
    </source>
</evidence>
<keyword evidence="6" id="KW-0808">Transferase</keyword>
<evidence type="ECO:0000313" key="7">
    <source>
        <dbReference type="Proteomes" id="UP000283255"/>
    </source>
</evidence>
<reference evidence="6 7" key="1">
    <citation type="submission" date="2018-09" db="EMBL/GenBank/DDBJ databases">
        <authorList>
            <person name="Wang F."/>
        </authorList>
    </citation>
    <scope>NUCLEOTIDE SEQUENCE [LARGE SCALE GENOMIC DNA]</scope>
    <source>
        <strain evidence="6 7">PLHSC7-2</strain>
    </source>
</reference>
<feature type="transmembrane region" description="Helical" evidence="5">
    <location>
        <begin position="86"/>
        <end position="116"/>
    </location>
</feature>
<reference evidence="6 7" key="2">
    <citation type="submission" date="2019-01" db="EMBL/GenBank/DDBJ databases">
        <title>Motilimonas pumilus sp. nov., isolated from the gut of sea cucumber (Apostichopus japonicus).</title>
        <authorList>
            <person name="Wang F.-Q."/>
            <person name="Ren L.-H."/>
            <person name="Lin Y.-W."/>
            <person name="Sun G.-H."/>
            <person name="Du Z.-J."/>
            <person name="Zhao J.-X."/>
            <person name="Liu X.-J."/>
            <person name="Liu L.-J."/>
        </authorList>
    </citation>
    <scope>NUCLEOTIDE SEQUENCE [LARGE SCALE GENOMIC DNA]</scope>
    <source>
        <strain evidence="6 7">PLHSC7-2</strain>
    </source>
</reference>
<dbReference type="Pfam" id="PF04191">
    <property type="entry name" value="PEMT"/>
    <property type="match status" value="1"/>
</dbReference>
<evidence type="ECO:0000256" key="1">
    <source>
        <dbReference type="ARBA" id="ARBA00004127"/>
    </source>
</evidence>
<dbReference type="GO" id="GO:0012505">
    <property type="term" value="C:endomembrane system"/>
    <property type="evidence" value="ECO:0007669"/>
    <property type="project" value="UniProtKB-SubCell"/>
</dbReference>
<proteinExistence type="predicted"/>
<dbReference type="OrthoDB" id="9811969at2"/>
<dbReference type="EMBL" id="QZCH01000007">
    <property type="protein sequence ID" value="RJG48628.1"/>
    <property type="molecule type" value="Genomic_DNA"/>
</dbReference>
<comment type="caution">
    <text evidence="6">The sequence shown here is derived from an EMBL/GenBank/DDBJ whole genome shotgun (WGS) entry which is preliminary data.</text>
</comment>
<gene>
    <name evidence="6" type="ORF">D1Z90_07145</name>
</gene>
<dbReference type="GO" id="GO:0008168">
    <property type="term" value="F:methyltransferase activity"/>
    <property type="evidence" value="ECO:0007669"/>
    <property type="project" value="UniProtKB-KW"/>
</dbReference>